<dbReference type="AlphaFoldDB" id="A0A4R9JGS0"/>
<evidence type="ECO:0000313" key="2">
    <source>
        <dbReference type="EMBL" id="TGL41493.1"/>
    </source>
</evidence>
<dbReference type="RefSeq" id="WP_135578164.1">
    <property type="nucleotide sequence ID" value="NZ_RQGA01000007.1"/>
</dbReference>
<gene>
    <name evidence="2" type="ORF">EHQ49_07980</name>
</gene>
<protein>
    <submittedName>
        <fullName evidence="2">Uncharacterized protein</fullName>
    </submittedName>
</protein>
<name>A0A4R9JGS0_9LEPT</name>
<dbReference type="EMBL" id="RQGA01000007">
    <property type="protein sequence ID" value="TGL41493.1"/>
    <property type="molecule type" value="Genomic_DNA"/>
</dbReference>
<evidence type="ECO:0000313" key="3">
    <source>
        <dbReference type="Proteomes" id="UP000298125"/>
    </source>
</evidence>
<feature type="transmembrane region" description="Helical" evidence="1">
    <location>
        <begin position="20"/>
        <end position="44"/>
    </location>
</feature>
<dbReference type="OrthoDB" id="344972at2"/>
<feature type="transmembrane region" description="Helical" evidence="1">
    <location>
        <begin position="251"/>
        <end position="274"/>
    </location>
</feature>
<dbReference type="Proteomes" id="UP000298125">
    <property type="component" value="Unassembled WGS sequence"/>
</dbReference>
<keyword evidence="3" id="KW-1185">Reference proteome</keyword>
<evidence type="ECO:0000256" key="1">
    <source>
        <dbReference type="SAM" id="Phobius"/>
    </source>
</evidence>
<organism evidence="2 3">
    <name type="scientific">Leptospira perdikensis</name>
    <dbReference type="NCBI Taxonomy" id="2484948"/>
    <lineage>
        <taxon>Bacteria</taxon>
        <taxon>Pseudomonadati</taxon>
        <taxon>Spirochaetota</taxon>
        <taxon>Spirochaetia</taxon>
        <taxon>Leptospirales</taxon>
        <taxon>Leptospiraceae</taxon>
        <taxon>Leptospira</taxon>
    </lineage>
</organism>
<feature type="transmembrane region" description="Helical" evidence="1">
    <location>
        <begin position="56"/>
        <end position="76"/>
    </location>
</feature>
<accession>A0A4R9JGS0</accession>
<sequence length="403" mass="46632">MNLVILNNGIQMEDGGLSFVWIAAKVFILLVGSVFILFSLPSFLKKKPVEDPTFNHPFMMLVSGIFWFVVGLFTPLGTEKTSILLDGVSREITVTKESTKFKIPFSEFQFLLLLPDSAFLEEEDVDTSKPKPDPKIQHISLLTSYGFELELGSLEPTNQKQNLKSLVSLLGLPVLNHIAEIPSRILLEKSKQRKFGLGISRKEIQPEWDWVPDPSVLYLLGSTVVFLYGLCLVYYFFRLAPAKKFPSYSQILWGTVFIFFSSFILYITIIYGWGRNRVLISEEKLNREFTVFGFSLSAQSVPKDSFGTLYLNYPLGKEDQCILYLVLRSEKFEDQWTRIYETKWESMYRFDEPNLFFKMNVCNLTLTKRLELMKDIYQFSLSDDNEKTFLPSQTKKEKETNTY</sequence>
<keyword evidence="1" id="KW-1133">Transmembrane helix</keyword>
<comment type="caution">
    <text evidence="2">The sequence shown here is derived from an EMBL/GenBank/DDBJ whole genome shotgun (WGS) entry which is preliminary data.</text>
</comment>
<keyword evidence="1" id="KW-0812">Transmembrane</keyword>
<reference evidence="2" key="1">
    <citation type="journal article" date="2019" name="PLoS Negl. Trop. Dis.">
        <title>Revisiting the worldwide diversity of Leptospira species in the environment.</title>
        <authorList>
            <person name="Vincent A.T."/>
            <person name="Schiettekatte O."/>
            <person name="Bourhy P."/>
            <person name="Veyrier F.J."/>
            <person name="Picardeau M."/>
        </authorList>
    </citation>
    <scope>NUCLEOTIDE SEQUENCE [LARGE SCALE GENOMIC DNA]</scope>
    <source>
        <strain evidence="2">201702692</strain>
    </source>
</reference>
<feature type="transmembrane region" description="Helical" evidence="1">
    <location>
        <begin position="216"/>
        <end position="239"/>
    </location>
</feature>
<keyword evidence="1" id="KW-0472">Membrane</keyword>
<proteinExistence type="predicted"/>